<dbReference type="InterPro" id="IPR043519">
    <property type="entry name" value="NT_sf"/>
</dbReference>
<dbReference type="CDD" id="cd05403">
    <property type="entry name" value="NT_KNTase_like"/>
    <property type="match status" value="1"/>
</dbReference>
<dbReference type="SUPFAM" id="SSF81301">
    <property type="entry name" value="Nucleotidyltransferase"/>
    <property type="match status" value="1"/>
</dbReference>
<evidence type="ECO:0000313" key="3">
    <source>
        <dbReference type="Proteomes" id="UP000228886"/>
    </source>
</evidence>
<comment type="caution">
    <text evidence="2">The sequence shown here is derived from an EMBL/GenBank/DDBJ whole genome shotgun (WGS) entry which is preliminary data.</text>
</comment>
<proteinExistence type="predicted"/>
<feature type="non-terminal residue" evidence="2">
    <location>
        <position position="1"/>
    </location>
</feature>
<dbReference type="Proteomes" id="UP000228886">
    <property type="component" value="Unassembled WGS sequence"/>
</dbReference>
<dbReference type="Pfam" id="PF18765">
    <property type="entry name" value="Polbeta"/>
    <property type="match status" value="1"/>
</dbReference>
<evidence type="ECO:0000313" key="2">
    <source>
        <dbReference type="EMBL" id="PIV63690.1"/>
    </source>
</evidence>
<dbReference type="InterPro" id="IPR011991">
    <property type="entry name" value="ArsR-like_HTH"/>
</dbReference>
<reference evidence="3" key="1">
    <citation type="submission" date="2017-09" db="EMBL/GenBank/DDBJ databases">
        <title>Depth-based differentiation of microbial function through sediment-hosted aquifers and enrichment of novel symbionts in the deep terrestrial subsurface.</title>
        <authorList>
            <person name="Probst A.J."/>
            <person name="Ladd B."/>
            <person name="Jarett J.K."/>
            <person name="Geller-Mcgrath D.E."/>
            <person name="Sieber C.M.K."/>
            <person name="Emerson J.B."/>
            <person name="Anantharaman K."/>
            <person name="Thomas B.C."/>
            <person name="Malmstrom R."/>
            <person name="Stieglmeier M."/>
            <person name="Klingl A."/>
            <person name="Woyke T."/>
            <person name="Ryan C.M."/>
            <person name="Banfield J.F."/>
        </authorList>
    </citation>
    <scope>NUCLEOTIDE SEQUENCE [LARGE SCALE GENOMIC DNA]</scope>
</reference>
<name>A0A2M7E7H2_9BACT</name>
<dbReference type="Gene3D" id="3.30.460.10">
    <property type="entry name" value="Beta Polymerase, domain 2"/>
    <property type="match status" value="1"/>
</dbReference>
<dbReference type="CDD" id="cd00090">
    <property type="entry name" value="HTH_ARSR"/>
    <property type="match status" value="1"/>
</dbReference>
<dbReference type="InterPro" id="IPR041633">
    <property type="entry name" value="Polbeta"/>
</dbReference>
<evidence type="ECO:0000259" key="1">
    <source>
        <dbReference type="Pfam" id="PF18765"/>
    </source>
</evidence>
<gene>
    <name evidence="2" type="ORF">COS11_06065</name>
</gene>
<dbReference type="InterPro" id="IPR036390">
    <property type="entry name" value="WH_DNA-bd_sf"/>
</dbReference>
<dbReference type="InterPro" id="IPR036388">
    <property type="entry name" value="WH-like_DNA-bd_sf"/>
</dbReference>
<dbReference type="SUPFAM" id="SSF46785">
    <property type="entry name" value="Winged helix' DNA-binding domain"/>
    <property type="match status" value="1"/>
</dbReference>
<dbReference type="AlphaFoldDB" id="A0A2M7E7H2"/>
<feature type="domain" description="Polymerase beta nucleotidyltransferase" evidence="1">
    <location>
        <begin position="110"/>
        <end position="209"/>
    </location>
</feature>
<dbReference type="Gene3D" id="1.10.10.10">
    <property type="entry name" value="Winged helix-like DNA-binding domain superfamily/Winged helix DNA-binding domain"/>
    <property type="match status" value="1"/>
</dbReference>
<dbReference type="EMBL" id="PETL01000291">
    <property type="protein sequence ID" value="PIV63690.1"/>
    <property type="molecule type" value="Genomic_DNA"/>
</dbReference>
<sequence length="222" mass="25605">ILVLVIISSPQVIMEVKMQDKIIKLFYDDVYAQFTINELATKTNISYSYVYRQVEELKDKDIIIVDQRSNRKYCKPNYKNPEVKTSFVKISNQIAEDFLKKRDKIFFVVEKLLSVLSKKTDFNLLSVVLFGSLAKGSDFKKSDIDLFILIPSKKKYDEAIEMECVAISKGFGIEVNPIIAEPTSLLTMLKDKEQNVGKEILKNKIILFGAEKFWELVLEVIK</sequence>
<accession>A0A2M7E7H2</accession>
<organism evidence="2 3">
    <name type="scientific">bacterium (Candidatus Ratteibacteria) CG01_land_8_20_14_3_00_40_19</name>
    <dbReference type="NCBI Taxonomy" id="2014290"/>
    <lineage>
        <taxon>Bacteria</taxon>
        <taxon>Candidatus Ratteibacteria</taxon>
    </lineage>
</organism>
<protein>
    <recommendedName>
        <fullName evidence="1">Polymerase beta nucleotidyltransferase domain-containing protein</fullName>
    </recommendedName>
</protein>